<dbReference type="FunFam" id="3.30.40.10:FF:000137">
    <property type="entry name" value="RanBP-type and C3HC4-type zinc finger-containing protein 1"/>
    <property type="match status" value="1"/>
</dbReference>
<evidence type="ECO:0000256" key="5">
    <source>
        <dbReference type="ARBA" id="ARBA00022771"/>
    </source>
</evidence>
<dbReference type="EMBL" id="CAJVCH010570630">
    <property type="protein sequence ID" value="CAG7835449.1"/>
    <property type="molecule type" value="Genomic_DNA"/>
</dbReference>
<evidence type="ECO:0000256" key="6">
    <source>
        <dbReference type="ARBA" id="ARBA00022786"/>
    </source>
</evidence>
<evidence type="ECO:0000259" key="11">
    <source>
        <dbReference type="PROSITE" id="PS50089"/>
    </source>
</evidence>
<accession>A0A8J2LLM1</accession>
<reference evidence="13" key="1">
    <citation type="submission" date="2021-06" db="EMBL/GenBank/DDBJ databases">
        <authorList>
            <person name="Hodson N. C."/>
            <person name="Mongue J. A."/>
            <person name="Jaron S. K."/>
        </authorList>
    </citation>
    <scope>NUCLEOTIDE SEQUENCE</scope>
</reference>
<dbReference type="CDD" id="cd20336">
    <property type="entry name" value="Rcat_RBR"/>
    <property type="match status" value="1"/>
</dbReference>
<dbReference type="GO" id="GO:0004672">
    <property type="term" value="F:protein kinase activity"/>
    <property type="evidence" value="ECO:0007669"/>
    <property type="project" value="InterPro"/>
</dbReference>
<dbReference type="PROSITE" id="PS50089">
    <property type="entry name" value="ZF_RING_2"/>
    <property type="match status" value="2"/>
</dbReference>
<dbReference type="InterPro" id="IPR017907">
    <property type="entry name" value="Znf_RING_CS"/>
</dbReference>
<dbReference type="SMART" id="SM00220">
    <property type="entry name" value="S_TKc"/>
    <property type="match status" value="1"/>
</dbReference>
<dbReference type="InterPro" id="IPR000719">
    <property type="entry name" value="Prot_kinase_dom"/>
</dbReference>
<evidence type="ECO:0000256" key="9">
    <source>
        <dbReference type="SAM" id="Coils"/>
    </source>
</evidence>
<dbReference type="InterPro" id="IPR001841">
    <property type="entry name" value="Znf_RING"/>
</dbReference>
<dbReference type="PROSITE" id="PS00518">
    <property type="entry name" value="ZF_RING_1"/>
    <property type="match status" value="2"/>
</dbReference>
<keyword evidence="7" id="KW-0862">Zinc</keyword>
<evidence type="ECO:0000256" key="4">
    <source>
        <dbReference type="ARBA" id="ARBA00022737"/>
    </source>
</evidence>
<keyword evidence="9" id="KW-0175">Coiled coil</keyword>
<keyword evidence="3" id="KW-0479">Metal-binding</keyword>
<feature type="domain" description="Protein kinase" evidence="10">
    <location>
        <begin position="763"/>
        <end position="1037"/>
    </location>
</feature>
<dbReference type="OrthoDB" id="261960at2759"/>
<feature type="coiled-coil region" evidence="9">
    <location>
        <begin position="492"/>
        <end position="527"/>
    </location>
</feature>
<feature type="domain" description="RING-type" evidence="12">
    <location>
        <begin position="156"/>
        <end position="317"/>
    </location>
</feature>
<dbReference type="GO" id="GO:0043161">
    <property type="term" value="P:proteasome-mediated ubiquitin-dependent protein catabolic process"/>
    <property type="evidence" value="ECO:0007669"/>
    <property type="project" value="TreeGrafter"/>
</dbReference>
<keyword evidence="2" id="KW-0808">Transferase</keyword>
<evidence type="ECO:0000256" key="3">
    <source>
        <dbReference type="ARBA" id="ARBA00022723"/>
    </source>
</evidence>
<dbReference type="Pfam" id="PF00097">
    <property type="entry name" value="zf-C3HC4"/>
    <property type="match status" value="1"/>
</dbReference>
<keyword evidence="5 8" id="KW-0863">Zinc-finger</keyword>
<dbReference type="PROSITE" id="PS50011">
    <property type="entry name" value="PROTEIN_KINASE_DOM"/>
    <property type="match status" value="1"/>
</dbReference>
<dbReference type="PANTHER" id="PTHR22770">
    <property type="entry name" value="UBIQUITIN CONJUGATING ENZYME 7 INTERACTING PROTEIN-RELATED"/>
    <property type="match status" value="1"/>
</dbReference>
<dbReference type="GO" id="GO:0071797">
    <property type="term" value="C:LUBAC complex"/>
    <property type="evidence" value="ECO:0007669"/>
    <property type="project" value="TreeGrafter"/>
</dbReference>
<feature type="domain" description="RING-type" evidence="12">
    <location>
        <begin position="354"/>
        <end position="594"/>
    </location>
</feature>
<name>A0A8J2LLM1_9HEXA</name>
<comment type="caution">
    <text evidence="13">The sequence shown here is derived from an EMBL/GenBank/DDBJ whole genome shotgun (WGS) entry which is preliminary data.</text>
</comment>
<dbReference type="AlphaFoldDB" id="A0A8J2LLM1"/>
<dbReference type="GO" id="GO:0097039">
    <property type="term" value="P:protein linear polyubiquitination"/>
    <property type="evidence" value="ECO:0007669"/>
    <property type="project" value="TreeGrafter"/>
</dbReference>
<dbReference type="InterPro" id="IPR018957">
    <property type="entry name" value="Znf_C3HC4_RING-type"/>
</dbReference>
<keyword evidence="6" id="KW-0833">Ubl conjugation pathway</keyword>
<dbReference type="GO" id="GO:0008270">
    <property type="term" value="F:zinc ion binding"/>
    <property type="evidence" value="ECO:0007669"/>
    <property type="project" value="UniProtKB-KW"/>
</dbReference>
<evidence type="ECO:0000313" key="13">
    <source>
        <dbReference type="EMBL" id="CAG7835449.1"/>
    </source>
</evidence>
<dbReference type="InterPro" id="IPR044066">
    <property type="entry name" value="TRIAD_supradom"/>
</dbReference>
<dbReference type="GO" id="GO:0043130">
    <property type="term" value="F:ubiquitin binding"/>
    <property type="evidence" value="ECO:0007669"/>
    <property type="project" value="TreeGrafter"/>
</dbReference>
<feature type="domain" description="RING-type" evidence="11">
    <location>
        <begin position="358"/>
        <end position="405"/>
    </location>
</feature>
<dbReference type="PROSITE" id="PS51873">
    <property type="entry name" value="TRIAD"/>
    <property type="match status" value="2"/>
</dbReference>
<evidence type="ECO:0000256" key="2">
    <source>
        <dbReference type="ARBA" id="ARBA00022679"/>
    </source>
</evidence>
<dbReference type="GO" id="GO:0005524">
    <property type="term" value="F:ATP binding"/>
    <property type="evidence" value="ECO:0007669"/>
    <property type="project" value="InterPro"/>
</dbReference>
<dbReference type="Pfam" id="PF00069">
    <property type="entry name" value="Pkinase"/>
    <property type="match status" value="1"/>
</dbReference>
<dbReference type="SMART" id="SM00184">
    <property type="entry name" value="RING"/>
    <property type="match status" value="2"/>
</dbReference>
<dbReference type="InterPro" id="IPR008271">
    <property type="entry name" value="Ser/Thr_kinase_AS"/>
</dbReference>
<evidence type="ECO:0000259" key="12">
    <source>
        <dbReference type="PROSITE" id="PS51873"/>
    </source>
</evidence>
<keyword evidence="14" id="KW-1185">Reference proteome</keyword>
<gene>
    <name evidence="13" type="ORF">AFUS01_LOCUS44816</name>
</gene>
<dbReference type="GO" id="GO:0004842">
    <property type="term" value="F:ubiquitin-protein transferase activity"/>
    <property type="evidence" value="ECO:0007669"/>
    <property type="project" value="TreeGrafter"/>
</dbReference>
<evidence type="ECO:0000256" key="1">
    <source>
        <dbReference type="ARBA" id="ARBA00004906"/>
    </source>
</evidence>
<organism evidence="13 14">
    <name type="scientific">Allacma fusca</name>
    <dbReference type="NCBI Taxonomy" id="39272"/>
    <lineage>
        <taxon>Eukaryota</taxon>
        <taxon>Metazoa</taxon>
        <taxon>Ecdysozoa</taxon>
        <taxon>Arthropoda</taxon>
        <taxon>Hexapoda</taxon>
        <taxon>Collembola</taxon>
        <taxon>Symphypleona</taxon>
        <taxon>Sminthuridae</taxon>
        <taxon>Allacma</taxon>
    </lineage>
</organism>
<comment type="pathway">
    <text evidence="1">Protein modification; protein ubiquitination.</text>
</comment>
<evidence type="ECO:0000256" key="7">
    <source>
        <dbReference type="ARBA" id="ARBA00022833"/>
    </source>
</evidence>
<dbReference type="Proteomes" id="UP000708208">
    <property type="component" value="Unassembled WGS sequence"/>
</dbReference>
<feature type="domain" description="RING-type" evidence="11">
    <location>
        <begin position="160"/>
        <end position="202"/>
    </location>
</feature>
<sequence>CLKLGNKVTDTPCKLFLITEHMRNVLNAMNSLFHWLGYGFTIVMTVFAKHAFGVSFWKTVEIPLLNVPGKIVTNLYFCRKLRRCYRKQRIVSPSNESRVGSFSPHVVEPVQNFSRSTNSMDAKVAWPSPSRIVNQQSQNWEKTELSGPLDIAFNREPCDCEFCGLKLNFGKGILLQACLHVFCRECLREAVMGSSGGPVPCPNQCGQKLYEREIKAVVSQDEYERFSKRQILTATQELPIFLCKTRNCDGICIPENDAKIFLCSICNRQNCLSCGTIHDGIPCDRWKKLRLEADRSGSKLTDEELLAKSEDFGYKHISRTVQELLQGFPDDDLALYYEAAANIFEESTVVPTVQDFECLICTNMTSDVETGGGFLLQQCGHAFCKSCLQSIVNLAEEMPVPCPYDGEGGRCKGFMSAAEFKTLASETVFEKHIRWGWSVAADILQKKFRCLERTCAGFWEIEDKVPTGIYICPVCRSENCVNCNTIHPTETCAELQEKLRKEAELIKDEENRRVQQENEKTGELEVNKLINNKQFMRCPYCGFVCEKISGCAHVVCLNRACKQKFNWLLVVRTVSTPAVLILNMVPFAAYQASEIEGQILKKVVSNLNSLGIRQYLFPQETLSHVTKKLGCRDPLYVTKQKAVPPGDCWNFVVTCIVGTNHVSGESCDESRAIELAACTMLVRLLLKVILENDSSECPEDPAKDFRYLNLGFRLDTAMNFQSIEHLQVPLEEDSPKKVIKICHRARESQTEERMSSKEFCSKYKIQRRIDTGSFGVVMMGTALKNNELVALKFESGTNRHSKLLYEQEATRRLNAGGATVPPVLDFFRYKTHLVQVMPFLGPSLEMMYQRFRPFCFDTVRKLGHQMIRCIQSIHTVGFIHRDIKPGNFVLDYHQKVWIIDLGLSKPFGCEDEAKIYSPLDQREKLPNLPFSRVGTRRYCTLRSHMGVNQNYQDDLIALGYTLAYFLKGRVPWKGLQSEEDVERMKREMEQHNYLELYQDLPHPANEMLRTYFNSVLQNRSENYQDNYYCNTEQHKSESEWRDYKSREIRFRRRASIPADDAKGRRPPTTSVLSRVSVICSKKYLAGPAWTLLILINSSFFEFPPSEAAICTYLSWEGWKSKA</sequence>
<dbReference type="InterPro" id="IPR051628">
    <property type="entry name" value="LUBAC_E3_Ligases"/>
</dbReference>
<dbReference type="PANTHER" id="PTHR22770:SF13">
    <property type="entry name" value="RING-TYPE DOMAIN-CONTAINING PROTEIN"/>
    <property type="match status" value="1"/>
</dbReference>
<evidence type="ECO:0000313" key="14">
    <source>
        <dbReference type="Proteomes" id="UP000708208"/>
    </source>
</evidence>
<evidence type="ECO:0000259" key="10">
    <source>
        <dbReference type="PROSITE" id="PS50011"/>
    </source>
</evidence>
<proteinExistence type="predicted"/>
<feature type="non-terminal residue" evidence="13">
    <location>
        <position position="1"/>
    </location>
</feature>
<keyword evidence="4" id="KW-0677">Repeat</keyword>
<dbReference type="PROSITE" id="PS00108">
    <property type="entry name" value="PROTEIN_KINASE_ST"/>
    <property type="match status" value="1"/>
</dbReference>
<protein>
    <submittedName>
        <fullName evidence="13">Uncharacterized protein</fullName>
    </submittedName>
</protein>
<evidence type="ECO:0000256" key="8">
    <source>
        <dbReference type="PROSITE-ProRule" id="PRU00175"/>
    </source>
</evidence>